<keyword evidence="3" id="KW-1185">Reference proteome</keyword>
<dbReference type="EMBL" id="BMTU01000003">
    <property type="protein sequence ID" value="GGQ74581.1"/>
    <property type="molecule type" value="Genomic_DNA"/>
</dbReference>
<keyword evidence="1" id="KW-1133">Transmembrane helix</keyword>
<dbReference type="Proteomes" id="UP000656732">
    <property type="component" value="Unassembled WGS sequence"/>
</dbReference>
<comment type="caution">
    <text evidence="2">The sequence shown here is derived from an EMBL/GenBank/DDBJ whole genome shotgun (WGS) entry which is preliminary data.</text>
</comment>
<protein>
    <submittedName>
        <fullName evidence="2">Uncharacterized protein</fullName>
    </submittedName>
</protein>
<reference evidence="2" key="1">
    <citation type="journal article" date="2014" name="Int. J. Syst. Evol. Microbiol.">
        <title>Complete genome sequence of Corynebacterium casei LMG S-19264T (=DSM 44701T), isolated from a smear-ripened cheese.</title>
        <authorList>
            <consortium name="US DOE Joint Genome Institute (JGI-PGF)"/>
            <person name="Walter F."/>
            <person name="Albersmeier A."/>
            <person name="Kalinowski J."/>
            <person name="Ruckert C."/>
        </authorList>
    </citation>
    <scope>NUCLEOTIDE SEQUENCE</scope>
    <source>
        <strain evidence="2">JCM 4403</strain>
    </source>
</reference>
<keyword evidence="1" id="KW-0472">Membrane</keyword>
<accession>A0A918EX39</accession>
<evidence type="ECO:0000313" key="2">
    <source>
        <dbReference type="EMBL" id="GGQ74581.1"/>
    </source>
</evidence>
<name>A0A918EX39_9ACTN</name>
<organism evidence="2 3">
    <name type="scientific">Streptomyces pilosus</name>
    <dbReference type="NCBI Taxonomy" id="28893"/>
    <lineage>
        <taxon>Bacteria</taxon>
        <taxon>Bacillati</taxon>
        <taxon>Actinomycetota</taxon>
        <taxon>Actinomycetes</taxon>
        <taxon>Kitasatosporales</taxon>
        <taxon>Streptomycetaceae</taxon>
        <taxon>Streptomyces</taxon>
    </lineage>
</organism>
<gene>
    <name evidence="2" type="ORF">GCM10010280_21400</name>
</gene>
<proteinExistence type="predicted"/>
<evidence type="ECO:0000256" key="1">
    <source>
        <dbReference type="SAM" id="Phobius"/>
    </source>
</evidence>
<keyword evidence="1" id="KW-0812">Transmembrane</keyword>
<reference evidence="2" key="2">
    <citation type="submission" date="2020-09" db="EMBL/GenBank/DDBJ databases">
        <authorList>
            <person name="Sun Q."/>
            <person name="Ohkuma M."/>
        </authorList>
    </citation>
    <scope>NUCLEOTIDE SEQUENCE</scope>
    <source>
        <strain evidence="2">JCM 4403</strain>
    </source>
</reference>
<dbReference type="AlphaFoldDB" id="A0A918EX39"/>
<feature type="transmembrane region" description="Helical" evidence="1">
    <location>
        <begin position="40"/>
        <end position="60"/>
    </location>
</feature>
<dbReference type="RefSeq" id="WP_189557509.1">
    <property type="nucleotide sequence ID" value="NZ_BMTE01000010.1"/>
</dbReference>
<sequence>MGQEHWTAERLRFALWVAGAVTGFGGVGALLSAVGAPETVAWPAAVGAAVAGGWGGHQLMRRYLARR</sequence>
<feature type="transmembrane region" description="Helical" evidence="1">
    <location>
        <begin position="12"/>
        <end position="34"/>
    </location>
</feature>
<evidence type="ECO:0000313" key="3">
    <source>
        <dbReference type="Proteomes" id="UP000656732"/>
    </source>
</evidence>